<evidence type="ECO:0000313" key="1">
    <source>
        <dbReference type="EMBL" id="MBB4004669.1"/>
    </source>
</evidence>
<gene>
    <name evidence="1" type="ORF">GGR03_003764</name>
</gene>
<organism evidence="1 2">
    <name type="scientific">Aurantimonas endophytica</name>
    <dbReference type="NCBI Taxonomy" id="1522175"/>
    <lineage>
        <taxon>Bacteria</taxon>
        <taxon>Pseudomonadati</taxon>
        <taxon>Pseudomonadota</taxon>
        <taxon>Alphaproteobacteria</taxon>
        <taxon>Hyphomicrobiales</taxon>
        <taxon>Aurantimonadaceae</taxon>
        <taxon>Aurantimonas</taxon>
    </lineage>
</organism>
<reference evidence="1 2" key="1">
    <citation type="submission" date="2020-08" db="EMBL/GenBank/DDBJ databases">
        <title>Genomic Encyclopedia of Type Strains, Phase IV (KMG-IV): sequencing the most valuable type-strain genomes for metagenomic binning, comparative biology and taxonomic classification.</title>
        <authorList>
            <person name="Goeker M."/>
        </authorList>
    </citation>
    <scope>NUCLEOTIDE SEQUENCE [LARGE SCALE GENOMIC DNA]</scope>
    <source>
        <strain evidence="1 2">DSM 103570</strain>
    </source>
</reference>
<protein>
    <submittedName>
        <fullName evidence="1">Uncharacterized protein</fullName>
    </submittedName>
</protein>
<dbReference type="AlphaFoldDB" id="A0A7W6MR58"/>
<comment type="caution">
    <text evidence="1">The sequence shown here is derived from an EMBL/GenBank/DDBJ whole genome shotgun (WGS) entry which is preliminary data.</text>
</comment>
<dbReference type="Proteomes" id="UP000588647">
    <property type="component" value="Unassembled WGS sequence"/>
</dbReference>
<dbReference type="EMBL" id="JACIEM010000005">
    <property type="protein sequence ID" value="MBB4004669.1"/>
    <property type="molecule type" value="Genomic_DNA"/>
</dbReference>
<keyword evidence="2" id="KW-1185">Reference proteome</keyword>
<accession>A0A7W6MR58</accession>
<proteinExistence type="predicted"/>
<evidence type="ECO:0000313" key="2">
    <source>
        <dbReference type="Proteomes" id="UP000588647"/>
    </source>
</evidence>
<name>A0A7W6MR58_9HYPH</name>
<sequence length="63" mass="7201">MAASHLPPVPVTNQRGRIAFLRQAEERVIVQMITHLKQTGSERSKIFFVGRGTIEEVFEPLWP</sequence>